<evidence type="ECO:0000313" key="2">
    <source>
        <dbReference type="EMBL" id="MBP1079676.1"/>
    </source>
</evidence>
<evidence type="ECO:0000313" key="3">
    <source>
        <dbReference type="Proteomes" id="UP000674416"/>
    </source>
</evidence>
<dbReference type="RefSeq" id="WP_264080151.1">
    <property type="nucleotide sequence ID" value="NZ_JAFDST010000001.1"/>
</dbReference>
<feature type="compositionally biased region" description="Polar residues" evidence="1">
    <location>
        <begin position="1"/>
        <end position="23"/>
    </location>
</feature>
<dbReference type="EMBL" id="JAFDST010000001">
    <property type="protein sequence ID" value="MBP1079676.1"/>
    <property type="molecule type" value="Genomic_DNA"/>
</dbReference>
<dbReference type="Proteomes" id="UP000674416">
    <property type="component" value="Unassembled WGS sequence"/>
</dbReference>
<proteinExistence type="predicted"/>
<name>A0ABS4CR99_9BACI</name>
<reference evidence="2 3" key="1">
    <citation type="submission" date="2021-01" db="EMBL/GenBank/DDBJ databases">
        <title>Genomic Encyclopedia of Type Strains, Phase IV (KMG-IV): sequencing the most valuable type-strain genomes for metagenomic binning, comparative biology and taxonomic classification.</title>
        <authorList>
            <person name="Goeker M."/>
        </authorList>
    </citation>
    <scope>NUCLEOTIDE SEQUENCE [LARGE SCALE GENOMIC DNA]</scope>
    <source>
        <strain evidence="2 3">DSM 103394</strain>
    </source>
</reference>
<accession>A0ABS4CR99</accession>
<sequence length="41" mass="4752">MNQMHKPSPRIQKQVSQNYQSTLKKPIKKSGCGCKKKKYSN</sequence>
<gene>
    <name evidence="2" type="ORF">JOC74_000164</name>
</gene>
<organism evidence="2 3">
    <name type="scientific">Bacillus capparidis</name>
    <dbReference type="NCBI Taxonomy" id="1840411"/>
    <lineage>
        <taxon>Bacteria</taxon>
        <taxon>Bacillati</taxon>
        <taxon>Bacillota</taxon>
        <taxon>Bacilli</taxon>
        <taxon>Bacillales</taxon>
        <taxon>Bacillaceae</taxon>
        <taxon>Bacillus</taxon>
    </lineage>
</organism>
<comment type="caution">
    <text evidence="2">The sequence shown here is derived from an EMBL/GenBank/DDBJ whole genome shotgun (WGS) entry which is preliminary data.</text>
</comment>
<keyword evidence="3" id="KW-1185">Reference proteome</keyword>
<feature type="region of interest" description="Disordered" evidence="1">
    <location>
        <begin position="1"/>
        <end position="41"/>
    </location>
</feature>
<evidence type="ECO:0000256" key="1">
    <source>
        <dbReference type="SAM" id="MobiDB-lite"/>
    </source>
</evidence>
<protein>
    <submittedName>
        <fullName evidence="2">Uncharacterized protein</fullName>
    </submittedName>
</protein>